<dbReference type="PANTHER" id="PTHR36529">
    <property type="entry name" value="SLL1095 PROTEIN"/>
    <property type="match status" value="1"/>
</dbReference>
<dbReference type="RefSeq" id="WP_140880830.1">
    <property type="nucleotide sequence ID" value="NZ_RCZP01000001.1"/>
</dbReference>
<name>A0A502GGJ4_9PROT</name>
<evidence type="ECO:0000313" key="1">
    <source>
        <dbReference type="EMBL" id="TPG61407.1"/>
    </source>
</evidence>
<proteinExistence type="predicted"/>
<dbReference type="Proteomes" id="UP000317078">
    <property type="component" value="Unassembled WGS sequence"/>
</dbReference>
<comment type="caution">
    <text evidence="1">The sequence shown here is derived from an EMBL/GenBank/DDBJ whole genome shotgun (WGS) entry which is preliminary data.</text>
</comment>
<accession>A0A502GGJ4</accession>
<gene>
    <name evidence="1" type="ORF">EAH89_00610</name>
</gene>
<reference evidence="1 2" key="1">
    <citation type="journal article" date="2019" name="Environ. Microbiol.">
        <title>Species interactions and distinct microbial communities in high Arctic permafrost affected cryosols are associated with the CH4 and CO2 gas fluxes.</title>
        <authorList>
            <person name="Altshuler I."/>
            <person name="Hamel J."/>
            <person name="Turney S."/>
            <person name="Magnuson E."/>
            <person name="Levesque R."/>
            <person name="Greer C."/>
            <person name="Whyte L.G."/>
        </authorList>
    </citation>
    <scope>NUCLEOTIDE SEQUENCE [LARGE SCALE GENOMIC DNA]</scope>
    <source>
        <strain evidence="1 2">S9.3B</strain>
    </source>
</reference>
<dbReference type="Pfam" id="PF09837">
    <property type="entry name" value="DUF2064"/>
    <property type="match status" value="1"/>
</dbReference>
<dbReference type="AlphaFoldDB" id="A0A502GGJ4"/>
<dbReference type="Gene3D" id="3.90.550.10">
    <property type="entry name" value="Spore Coat Polysaccharide Biosynthesis Protein SpsA, Chain A"/>
    <property type="match status" value="1"/>
</dbReference>
<evidence type="ECO:0000313" key="2">
    <source>
        <dbReference type="Proteomes" id="UP000317078"/>
    </source>
</evidence>
<organism evidence="1 2">
    <name type="scientific">Muricoccus nepalensis</name>
    <dbReference type="NCBI Taxonomy" id="1854500"/>
    <lineage>
        <taxon>Bacteria</taxon>
        <taxon>Pseudomonadati</taxon>
        <taxon>Pseudomonadota</taxon>
        <taxon>Alphaproteobacteria</taxon>
        <taxon>Acetobacterales</taxon>
        <taxon>Roseomonadaceae</taxon>
        <taxon>Muricoccus</taxon>
    </lineage>
</organism>
<sequence>MTTGLAIFVKTPGLSPVKTRLGAEIGTEAAVTFHRMAAEAVAGVARAAGAALAPAWAVAEPEAIGHPAWAGLPCLLQGEGGLGERMARVYAALLARHGSAILVGADSPQMTPALLAEAAAAVSAGGEPYAIGPSEDGGFWLFGGRAAVPEAVWTDVAYSRDDTAERFLAALGAPVARLPRLFDADTAAELAAVRDALAALDAPVPEQAALLRWLRGLPLRPVRAR</sequence>
<dbReference type="InterPro" id="IPR018641">
    <property type="entry name" value="Trfase_1_rSAM/seldom-assoc"/>
</dbReference>
<keyword evidence="2" id="KW-1185">Reference proteome</keyword>
<dbReference type="OrthoDB" id="9798250at2"/>
<dbReference type="SUPFAM" id="SSF53448">
    <property type="entry name" value="Nucleotide-diphospho-sugar transferases"/>
    <property type="match status" value="1"/>
</dbReference>
<dbReference type="EMBL" id="RCZP01000001">
    <property type="protein sequence ID" value="TPG61407.1"/>
    <property type="molecule type" value="Genomic_DNA"/>
</dbReference>
<dbReference type="InterPro" id="IPR029044">
    <property type="entry name" value="Nucleotide-diphossugar_trans"/>
</dbReference>
<protein>
    <submittedName>
        <fullName evidence="1">DUF2064 domain-containing protein</fullName>
    </submittedName>
</protein>
<dbReference type="PANTHER" id="PTHR36529:SF1">
    <property type="entry name" value="GLYCOSYLTRANSFERASE"/>
    <property type="match status" value="1"/>
</dbReference>